<reference evidence="7 8" key="1">
    <citation type="submission" date="2018-10" db="EMBL/GenBank/DDBJ databases">
        <title>Phylogenomics of Brevibacillus.</title>
        <authorList>
            <person name="Dunlap C."/>
        </authorList>
    </citation>
    <scope>NUCLEOTIDE SEQUENCE [LARGE SCALE GENOMIC DNA]</scope>
    <source>
        <strain evidence="7 8">DSM 100115</strain>
    </source>
</reference>
<dbReference type="Gene3D" id="1.10.10.60">
    <property type="entry name" value="Homeodomain-like"/>
    <property type="match status" value="1"/>
</dbReference>
<dbReference type="OrthoDB" id="9812134at2"/>
<keyword evidence="3 5" id="KW-0238">DNA-binding</keyword>
<evidence type="ECO:0000259" key="6">
    <source>
        <dbReference type="PROSITE" id="PS50977"/>
    </source>
</evidence>
<evidence type="ECO:0000256" key="2">
    <source>
        <dbReference type="ARBA" id="ARBA00023015"/>
    </source>
</evidence>
<feature type="DNA-binding region" description="H-T-H motif" evidence="5">
    <location>
        <begin position="21"/>
        <end position="40"/>
    </location>
</feature>
<dbReference type="InterPro" id="IPR001647">
    <property type="entry name" value="HTH_TetR"/>
</dbReference>
<protein>
    <submittedName>
        <fullName evidence="7">TetR/AcrR family transcriptional regulator</fullName>
    </submittedName>
</protein>
<dbReference type="Gene3D" id="1.10.357.10">
    <property type="entry name" value="Tetracycline Repressor, domain 2"/>
    <property type="match status" value="1"/>
</dbReference>
<keyword evidence="4" id="KW-0804">Transcription</keyword>
<dbReference type="GO" id="GO:0003700">
    <property type="term" value="F:DNA-binding transcription factor activity"/>
    <property type="evidence" value="ECO:0007669"/>
    <property type="project" value="TreeGrafter"/>
</dbReference>
<accession>A0A3M8AV83</accession>
<sequence>MQERILQCAQQEIETRGIRFTMADLARRAGISTKTLYASFPSKEELITRLIADSIEELKASEDRILHDPHLDLPEKMRELLALVPSGFARTDLRVWYELKRYYPAQWKMVEEVFQEEWEHVRVLLEQGVEAGVFRPVQLPILILMYTGALEQLIDQQLSGWHQMTIGEALDAMIDILLGGVLAAPATRGETGK</sequence>
<dbReference type="RefSeq" id="WP_122905677.1">
    <property type="nucleotide sequence ID" value="NZ_RHHS01000037.1"/>
</dbReference>
<proteinExistence type="predicted"/>
<evidence type="ECO:0000256" key="3">
    <source>
        <dbReference type="ARBA" id="ARBA00023125"/>
    </source>
</evidence>
<evidence type="ECO:0000256" key="4">
    <source>
        <dbReference type="ARBA" id="ARBA00023163"/>
    </source>
</evidence>
<keyword evidence="8" id="KW-1185">Reference proteome</keyword>
<evidence type="ECO:0000256" key="1">
    <source>
        <dbReference type="ARBA" id="ARBA00022491"/>
    </source>
</evidence>
<dbReference type="Proteomes" id="UP000268829">
    <property type="component" value="Unassembled WGS sequence"/>
</dbReference>
<dbReference type="PROSITE" id="PS50977">
    <property type="entry name" value="HTH_TETR_2"/>
    <property type="match status" value="1"/>
</dbReference>
<evidence type="ECO:0000256" key="5">
    <source>
        <dbReference type="PROSITE-ProRule" id="PRU00335"/>
    </source>
</evidence>
<evidence type="ECO:0000313" key="7">
    <source>
        <dbReference type="EMBL" id="RNB55118.1"/>
    </source>
</evidence>
<dbReference type="PANTHER" id="PTHR30055">
    <property type="entry name" value="HTH-TYPE TRANSCRIPTIONAL REGULATOR RUTR"/>
    <property type="match status" value="1"/>
</dbReference>
<evidence type="ECO:0000313" key="8">
    <source>
        <dbReference type="Proteomes" id="UP000268829"/>
    </source>
</evidence>
<dbReference type="Pfam" id="PF00440">
    <property type="entry name" value="TetR_N"/>
    <property type="match status" value="1"/>
</dbReference>
<dbReference type="SUPFAM" id="SSF46689">
    <property type="entry name" value="Homeodomain-like"/>
    <property type="match status" value="1"/>
</dbReference>
<dbReference type="PANTHER" id="PTHR30055:SF175">
    <property type="entry name" value="HTH-TYPE TRANSCRIPTIONAL REPRESSOR KSTR2"/>
    <property type="match status" value="1"/>
</dbReference>
<comment type="caution">
    <text evidence="7">The sequence shown here is derived from an EMBL/GenBank/DDBJ whole genome shotgun (WGS) entry which is preliminary data.</text>
</comment>
<dbReference type="EMBL" id="RHHS01000037">
    <property type="protein sequence ID" value="RNB55118.1"/>
    <property type="molecule type" value="Genomic_DNA"/>
</dbReference>
<name>A0A3M8AV83_9BACL</name>
<dbReference type="PRINTS" id="PR00455">
    <property type="entry name" value="HTHTETR"/>
</dbReference>
<keyword evidence="1" id="KW-0678">Repressor</keyword>
<dbReference type="InterPro" id="IPR009057">
    <property type="entry name" value="Homeodomain-like_sf"/>
</dbReference>
<dbReference type="InterPro" id="IPR050109">
    <property type="entry name" value="HTH-type_TetR-like_transc_reg"/>
</dbReference>
<feature type="domain" description="HTH tetR-type" evidence="6">
    <location>
        <begin position="1"/>
        <end position="58"/>
    </location>
</feature>
<gene>
    <name evidence="7" type="ORF">EDM57_15880</name>
</gene>
<dbReference type="AlphaFoldDB" id="A0A3M8AV83"/>
<organism evidence="7 8">
    <name type="scientific">Brevibacillus gelatini</name>
    <dbReference type="NCBI Taxonomy" id="1655277"/>
    <lineage>
        <taxon>Bacteria</taxon>
        <taxon>Bacillati</taxon>
        <taxon>Bacillota</taxon>
        <taxon>Bacilli</taxon>
        <taxon>Bacillales</taxon>
        <taxon>Paenibacillaceae</taxon>
        <taxon>Brevibacillus</taxon>
    </lineage>
</organism>
<keyword evidence="2" id="KW-0805">Transcription regulation</keyword>
<dbReference type="InterPro" id="IPR036271">
    <property type="entry name" value="Tet_transcr_reg_TetR-rel_C_sf"/>
</dbReference>
<dbReference type="GO" id="GO:0000976">
    <property type="term" value="F:transcription cis-regulatory region binding"/>
    <property type="evidence" value="ECO:0007669"/>
    <property type="project" value="TreeGrafter"/>
</dbReference>
<dbReference type="SUPFAM" id="SSF48498">
    <property type="entry name" value="Tetracyclin repressor-like, C-terminal domain"/>
    <property type="match status" value="1"/>
</dbReference>